<evidence type="ECO:0000313" key="9">
    <source>
        <dbReference type="EMBL" id="PWJ38555.1"/>
    </source>
</evidence>
<feature type="transmembrane region" description="Helical" evidence="7">
    <location>
        <begin position="177"/>
        <end position="198"/>
    </location>
</feature>
<comment type="subcellular location">
    <subcellularLocation>
        <location evidence="1">Cell membrane</location>
        <topology evidence="1">Multi-pass membrane protein</topology>
    </subcellularLocation>
</comment>
<evidence type="ECO:0000256" key="7">
    <source>
        <dbReference type="SAM" id="Phobius"/>
    </source>
</evidence>
<comment type="caution">
    <text evidence="9">The sequence shown here is derived from an EMBL/GenBank/DDBJ whole genome shotgun (WGS) entry which is preliminary data.</text>
</comment>
<keyword evidence="10" id="KW-1185">Reference proteome</keyword>
<comment type="similarity">
    <text evidence="2">Belongs to the UPF0126 family.</text>
</comment>
<feature type="domain" description="Glycine transporter" evidence="8">
    <location>
        <begin position="12"/>
        <end position="83"/>
    </location>
</feature>
<reference evidence="9 10" key="1">
    <citation type="submission" date="2018-03" db="EMBL/GenBank/DDBJ databases">
        <title>Genomic Encyclopedia of Archaeal and Bacterial Type Strains, Phase II (KMG-II): from individual species to whole genera.</title>
        <authorList>
            <person name="Goeker M."/>
        </authorList>
    </citation>
    <scope>NUCLEOTIDE SEQUENCE [LARGE SCALE GENOMIC DNA]</scope>
    <source>
        <strain evidence="9 10">DSM 28229</strain>
    </source>
</reference>
<feature type="transmembrane region" description="Helical" evidence="7">
    <location>
        <begin position="6"/>
        <end position="28"/>
    </location>
</feature>
<evidence type="ECO:0000256" key="4">
    <source>
        <dbReference type="ARBA" id="ARBA00022692"/>
    </source>
</evidence>
<dbReference type="EMBL" id="QGDO01000007">
    <property type="protein sequence ID" value="PWJ38555.1"/>
    <property type="molecule type" value="Genomic_DNA"/>
</dbReference>
<keyword evidence="3" id="KW-1003">Cell membrane</keyword>
<proteinExistence type="inferred from homology"/>
<gene>
    <name evidence="9" type="ORF">BC781_107145</name>
</gene>
<organism evidence="9 10">
    <name type="scientific">Sediminitomix flava</name>
    <dbReference type="NCBI Taxonomy" id="379075"/>
    <lineage>
        <taxon>Bacteria</taxon>
        <taxon>Pseudomonadati</taxon>
        <taxon>Bacteroidota</taxon>
        <taxon>Cytophagia</taxon>
        <taxon>Cytophagales</taxon>
        <taxon>Flammeovirgaceae</taxon>
        <taxon>Sediminitomix</taxon>
    </lineage>
</organism>
<feature type="transmembrane region" description="Helical" evidence="7">
    <location>
        <begin position="120"/>
        <end position="141"/>
    </location>
</feature>
<dbReference type="AlphaFoldDB" id="A0A315Z716"/>
<evidence type="ECO:0000256" key="3">
    <source>
        <dbReference type="ARBA" id="ARBA00022475"/>
    </source>
</evidence>
<accession>A0A315Z716</accession>
<dbReference type="Pfam" id="PF03458">
    <property type="entry name" value="Gly_transporter"/>
    <property type="match status" value="2"/>
</dbReference>
<dbReference type="OrthoDB" id="9791874at2"/>
<evidence type="ECO:0000256" key="2">
    <source>
        <dbReference type="ARBA" id="ARBA00008193"/>
    </source>
</evidence>
<evidence type="ECO:0000259" key="8">
    <source>
        <dbReference type="Pfam" id="PF03458"/>
    </source>
</evidence>
<keyword evidence="6 7" id="KW-0472">Membrane</keyword>
<dbReference type="PANTHER" id="PTHR30506">
    <property type="entry name" value="INNER MEMBRANE PROTEIN"/>
    <property type="match status" value="1"/>
</dbReference>
<feature type="transmembrane region" description="Helical" evidence="7">
    <location>
        <begin position="68"/>
        <end position="86"/>
    </location>
</feature>
<evidence type="ECO:0000256" key="6">
    <source>
        <dbReference type="ARBA" id="ARBA00023136"/>
    </source>
</evidence>
<feature type="transmembrane region" description="Helical" evidence="7">
    <location>
        <begin position="93"/>
        <end position="114"/>
    </location>
</feature>
<feature type="transmembrane region" description="Helical" evidence="7">
    <location>
        <begin position="35"/>
        <end position="56"/>
    </location>
</feature>
<dbReference type="PANTHER" id="PTHR30506:SF3">
    <property type="entry name" value="UPF0126 INNER MEMBRANE PROTEIN YADS-RELATED"/>
    <property type="match status" value="1"/>
</dbReference>
<evidence type="ECO:0000313" key="10">
    <source>
        <dbReference type="Proteomes" id="UP000245535"/>
    </source>
</evidence>
<feature type="domain" description="Glycine transporter" evidence="8">
    <location>
        <begin position="96"/>
        <end position="168"/>
    </location>
</feature>
<keyword evidence="4 7" id="KW-0812">Transmembrane</keyword>
<name>A0A315Z716_SEDFL</name>
<feature type="transmembrane region" description="Helical" evidence="7">
    <location>
        <begin position="153"/>
        <end position="171"/>
    </location>
</feature>
<evidence type="ECO:0000256" key="5">
    <source>
        <dbReference type="ARBA" id="ARBA00022989"/>
    </source>
</evidence>
<dbReference type="Proteomes" id="UP000245535">
    <property type="component" value="Unassembled WGS sequence"/>
</dbReference>
<dbReference type="GO" id="GO:0005886">
    <property type="term" value="C:plasma membrane"/>
    <property type="evidence" value="ECO:0007669"/>
    <property type="project" value="UniProtKB-SubCell"/>
</dbReference>
<dbReference type="InterPro" id="IPR005115">
    <property type="entry name" value="Gly_transporter"/>
</dbReference>
<evidence type="ECO:0000256" key="1">
    <source>
        <dbReference type="ARBA" id="ARBA00004651"/>
    </source>
</evidence>
<keyword evidence="5 7" id="KW-1133">Transmembrane helix</keyword>
<sequence length="215" mass="23393">METQLTTSILAIMYFGDVVFAISGALTAARYKMDFLGFVLIGTITGIGGGTTRDLLLGRTVWWTQDPLELILCIVFSLITYFWITTDITRKKAMIWSDTLGLAAFSVVGCHIALAFGAPFIIAVFMGMVTATGGGVIRDVITNQTPMIMRGQLYASAALLGSLSYATLMYFELTEIHAEIIALLLALSLRTLAVVYDIQMGPPGEFLRIGKKESK</sequence>
<dbReference type="RefSeq" id="WP_109621729.1">
    <property type="nucleotide sequence ID" value="NZ_QGDO01000007.1"/>
</dbReference>
<protein>
    <submittedName>
        <fullName evidence="9">Putative membrane protein YeiH</fullName>
    </submittedName>
</protein>